<evidence type="ECO:0008006" key="3">
    <source>
        <dbReference type="Google" id="ProtNLM"/>
    </source>
</evidence>
<organism evidence="1 2">
    <name type="scientific">Echinicola pacifica</name>
    <dbReference type="NCBI Taxonomy" id="346377"/>
    <lineage>
        <taxon>Bacteria</taxon>
        <taxon>Pseudomonadati</taxon>
        <taxon>Bacteroidota</taxon>
        <taxon>Cytophagia</taxon>
        <taxon>Cytophagales</taxon>
        <taxon>Cyclobacteriaceae</taxon>
        <taxon>Echinicola</taxon>
    </lineage>
</organism>
<protein>
    <recommendedName>
        <fullName evidence="3">DUF4221 domain-containing protein</fullName>
    </recommendedName>
</protein>
<reference evidence="1" key="1">
    <citation type="journal article" date="2014" name="Int. J. Syst. Evol. Microbiol.">
        <title>Complete genome sequence of Corynebacterium casei LMG S-19264T (=DSM 44701T), isolated from a smear-ripened cheese.</title>
        <authorList>
            <consortium name="US DOE Joint Genome Institute (JGI-PGF)"/>
            <person name="Walter F."/>
            <person name="Albersmeier A."/>
            <person name="Kalinowski J."/>
            <person name="Ruckert C."/>
        </authorList>
    </citation>
    <scope>NUCLEOTIDE SEQUENCE</scope>
    <source>
        <strain evidence="1">KCTC 12368</strain>
    </source>
</reference>
<dbReference type="AlphaFoldDB" id="A0A918UTN6"/>
<reference evidence="1" key="2">
    <citation type="submission" date="2020-09" db="EMBL/GenBank/DDBJ databases">
        <authorList>
            <person name="Sun Q."/>
            <person name="Kim S."/>
        </authorList>
    </citation>
    <scope>NUCLEOTIDE SEQUENCE</scope>
    <source>
        <strain evidence="1">KCTC 12368</strain>
    </source>
</reference>
<evidence type="ECO:0000313" key="2">
    <source>
        <dbReference type="Proteomes" id="UP000619457"/>
    </source>
</evidence>
<sequence>MNLGIKVLYMKKFQLLTFCSMVFWASCESNIPDIHIHTIEYKDSIEVTPLFDQLNQIYSPFFDYFNRKYFYTDKGFYLGILGIGKVYMLAQYDSALETYKNEIKEVRTGDRFVYVGNTHDIGIRGETIFSTYTNKNMYIKKHLSASNKKELILSFSGGANVSNFLVTDQNAIVMSDINPTDPYNLVFYINDTSLRKPFKRLFVSPGKLLTDRFFEFDVYNNVIYYCKGENVLYKYDLKKSTYDSIVFDLPKLFKERIKMPVHEFEMTQLSFEKIWKYKNDLTRGIEVTHDAIYLEHIIFDRDVVKSSKTFIHKLDHKGSTIGLVASESFLHFDKKGNYFSSIERDSSIILKINPVSDLFE</sequence>
<dbReference type="Proteomes" id="UP000619457">
    <property type="component" value="Unassembled WGS sequence"/>
</dbReference>
<name>A0A918UTN6_9BACT</name>
<proteinExistence type="predicted"/>
<evidence type="ECO:0000313" key="1">
    <source>
        <dbReference type="EMBL" id="GGZ34302.1"/>
    </source>
</evidence>
<accession>A0A918UTN6</accession>
<dbReference type="PROSITE" id="PS51257">
    <property type="entry name" value="PROKAR_LIPOPROTEIN"/>
    <property type="match status" value="1"/>
</dbReference>
<keyword evidence="2" id="KW-1185">Reference proteome</keyword>
<dbReference type="EMBL" id="BMWX01000005">
    <property type="protein sequence ID" value="GGZ34302.1"/>
    <property type="molecule type" value="Genomic_DNA"/>
</dbReference>
<gene>
    <name evidence="1" type="ORF">GCM10007049_29590</name>
</gene>
<comment type="caution">
    <text evidence="1">The sequence shown here is derived from an EMBL/GenBank/DDBJ whole genome shotgun (WGS) entry which is preliminary data.</text>
</comment>